<comment type="caution">
    <text evidence="1">The sequence shown here is derived from an EMBL/GenBank/DDBJ whole genome shotgun (WGS) entry which is preliminary data.</text>
</comment>
<sequence length="146" mass="15609">MPKVPAAARAAPASIHGYVAATTFAGCLTQPFRRLAGLVARMPGLDRLADTCRTHDVTKRDHPNIGASPHPAALGGIDREPEIANQDLALIGCRYRALYKAEIVFTNIAFRSSDKEPLAMASLLIAFPVPEMAAPVIAYGIFALTR</sequence>
<evidence type="ECO:0000313" key="1">
    <source>
        <dbReference type="EMBL" id="KRR18624.1"/>
    </source>
</evidence>
<organism evidence="1 2">
    <name type="scientific">Bradyrhizobium retamae</name>
    <dbReference type="NCBI Taxonomy" id="1300035"/>
    <lineage>
        <taxon>Bacteria</taxon>
        <taxon>Pseudomonadati</taxon>
        <taxon>Pseudomonadota</taxon>
        <taxon>Alphaproteobacteria</taxon>
        <taxon>Hyphomicrobiales</taxon>
        <taxon>Nitrobacteraceae</taxon>
        <taxon>Bradyrhizobium</taxon>
    </lineage>
</organism>
<dbReference type="Proteomes" id="UP000052023">
    <property type="component" value="Unassembled WGS sequence"/>
</dbReference>
<dbReference type="PROSITE" id="PS51257">
    <property type="entry name" value="PROKAR_LIPOPROTEIN"/>
    <property type="match status" value="1"/>
</dbReference>
<keyword evidence="2" id="KW-1185">Reference proteome</keyword>
<proteinExistence type="predicted"/>
<evidence type="ECO:0000313" key="2">
    <source>
        <dbReference type="Proteomes" id="UP000052023"/>
    </source>
</evidence>
<name>A0A0R3MME9_9BRAD</name>
<gene>
    <name evidence="1" type="ORF">CQ13_34645</name>
</gene>
<dbReference type="AlphaFoldDB" id="A0A0R3MME9"/>
<protein>
    <submittedName>
        <fullName evidence="1">Uncharacterized protein</fullName>
    </submittedName>
</protein>
<reference evidence="1 2" key="1">
    <citation type="submission" date="2014-03" db="EMBL/GenBank/DDBJ databases">
        <title>Bradyrhizobium valentinum sp. nov., isolated from effective nodules of Lupinus mariae-josephae, a lupine endemic of basic-lime soils in Eastern Spain.</title>
        <authorList>
            <person name="Duran D."/>
            <person name="Rey L."/>
            <person name="Navarro A."/>
            <person name="Busquets A."/>
            <person name="Imperial J."/>
            <person name="Ruiz-Argueso T."/>
        </authorList>
    </citation>
    <scope>NUCLEOTIDE SEQUENCE [LARGE SCALE GENOMIC DNA]</scope>
    <source>
        <strain evidence="1 2">Ro19</strain>
    </source>
</reference>
<dbReference type="EMBL" id="LLYA01000193">
    <property type="protein sequence ID" value="KRR18624.1"/>
    <property type="molecule type" value="Genomic_DNA"/>
</dbReference>
<accession>A0A0R3MME9</accession>